<dbReference type="WBParaSite" id="nRc.2.0.1.t24290-RA">
    <property type="protein sequence ID" value="nRc.2.0.1.t24290-RA"/>
    <property type="gene ID" value="nRc.2.0.1.g24290"/>
</dbReference>
<reference evidence="3" key="1">
    <citation type="submission" date="2022-11" db="UniProtKB">
        <authorList>
            <consortium name="WormBaseParasite"/>
        </authorList>
    </citation>
    <scope>IDENTIFICATION</scope>
</reference>
<name>A0A915JEP9_ROMCU</name>
<evidence type="ECO:0000256" key="1">
    <source>
        <dbReference type="SAM" id="MobiDB-lite"/>
    </source>
</evidence>
<dbReference type="AlphaFoldDB" id="A0A915JEP9"/>
<accession>A0A915JEP9</accession>
<feature type="region of interest" description="Disordered" evidence="1">
    <location>
        <begin position="1"/>
        <end position="49"/>
    </location>
</feature>
<sequence length="182" mass="21238">MRPDDSTTSKEQPSISLNEKYENDDDEEGEVHRHGSKERDSKNSSTKKDILLIHEEESTNETNEQKICTNTNNNIYSPSSKFSIIKQNRLVKFSRNCYSNFNNNKSNKRPKIERLSHTEILARKKQYSALLAELCRQYGTISGAELVAPTVKMSRQLSRHLLQLNRFYSKHRKFYLLIIQPD</sequence>
<feature type="compositionally biased region" description="Basic and acidic residues" evidence="1">
    <location>
        <begin position="30"/>
        <end position="49"/>
    </location>
</feature>
<evidence type="ECO:0000313" key="2">
    <source>
        <dbReference type="Proteomes" id="UP000887565"/>
    </source>
</evidence>
<protein>
    <submittedName>
        <fullName evidence="3">Uncharacterized protein</fullName>
    </submittedName>
</protein>
<organism evidence="2 3">
    <name type="scientific">Romanomermis culicivorax</name>
    <name type="common">Nematode worm</name>
    <dbReference type="NCBI Taxonomy" id="13658"/>
    <lineage>
        <taxon>Eukaryota</taxon>
        <taxon>Metazoa</taxon>
        <taxon>Ecdysozoa</taxon>
        <taxon>Nematoda</taxon>
        <taxon>Enoplea</taxon>
        <taxon>Dorylaimia</taxon>
        <taxon>Mermithida</taxon>
        <taxon>Mermithoidea</taxon>
        <taxon>Mermithidae</taxon>
        <taxon>Romanomermis</taxon>
    </lineage>
</organism>
<keyword evidence="2" id="KW-1185">Reference proteome</keyword>
<evidence type="ECO:0000313" key="3">
    <source>
        <dbReference type="WBParaSite" id="nRc.2.0.1.t24290-RA"/>
    </source>
</evidence>
<proteinExistence type="predicted"/>
<dbReference type="Proteomes" id="UP000887565">
    <property type="component" value="Unplaced"/>
</dbReference>